<dbReference type="AlphaFoldDB" id="A0ABD5PDH7"/>
<comment type="caution">
    <text evidence="1">The sequence shown here is derived from an EMBL/GenBank/DDBJ whole genome shotgun (WGS) entry which is preliminary data.</text>
</comment>
<dbReference type="Proteomes" id="UP001595921">
    <property type="component" value="Unassembled WGS sequence"/>
</dbReference>
<dbReference type="RefSeq" id="WP_267623401.1">
    <property type="nucleotide sequence ID" value="NZ_JAODIW010000008.1"/>
</dbReference>
<sequence length="85" mass="9544">MSTVTSATAEESGRWEPVEDLPPSAKLVAKVLDYEETLTQSQLAEETLLPPRTVRYALSRLEAVDAVESRFSFSDARKRVYRLAI</sequence>
<dbReference type="InterPro" id="IPR036390">
    <property type="entry name" value="WH_DNA-bd_sf"/>
</dbReference>
<evidence type="ECO:0000313" key="1">
    <source>
        <dbReference type="EMBL" id="MFC4358783.1"/>
    </source>
</evidence>
<keyword evidence="2" id="KW-1185">Reference proteome</keyword>
<reference evidence="1 2" key="1">
    <citation type="journal article" date="2019" name="Int. J. Syst. Evol. Microbiol.">
        <title>The Global Catalogue of Microorganisms (GCM) 10K type strain sequencing project: providing services to taxonomists for standard genome sequencing and annotation.</title>
        <authorList>
            <consortium name="The Broad Institute Genomics Platform"/>
            <consortium name="The Broad Institute Genome Sequencing Center for Infectious Disease"/>
            <person name="Wu L."/>
            <person name="Ma J."/>
        </authorList>
    </citation>
    <scope>NUCLEOTIDE SEQUENCE [LARGE SCALE GENOMIC DNA]</scope>
    <source>
        <strain evidence="1 2">CGMCC 1.12553</strain>
    </source>
</reference>
<dbReference type="SUPFAM" id="SSF46785">
    <property type="entry name" value="Winged helix' DNA-binding domain"/>
    <property type="match status" value="1"/>
</dbReference>
<dbReference type="InterPro" id="IPR036388">
    <property type="entry name" value="WH-like_DNA-bd_sf"/>
</dbReference>
<dbReference type="EMBL" id="JBHSDS010000006">
    <property type="protein sequence ID" value="MFC4358783.1"/>
    <property type="molecule type" value="Genomic_DNA"/>
</dbReference>
<protein>
    <submittedName>
        <fullName evidence="1">MarR family transcriptional regulator</fullName>
    </submittedName>
</protein>
<dbReference type="Gene3D" id="1.10.10.10">
    <property type="entry name" value="Winged helix-like DNA-binding domain superfamily/Winged helix DNA-binding domain"/>
    <property type="match status" value="1"/>
</dbReference>
<accession>A0ABD5PDH7</accession>
<gene>
    <name evidence="1" type="ORF">ACFO0N_12600</name>
</gene>
<evidence type="ECO:0000313" key="2">
    <source>
        <dbReference type="Proteomes" id="UP001595921"/>
    </source>
</evidence>
<organism evidence="1 2">
    <name type="scientific">Halobium salinum</name>
    <dbReference type="NCBI Taxonomy" id="1364940"/>
    <lineage>
        <taxon>Archaea</taxon>
        <taxon>Methanobacteriati</taxon>
        <taxon>Methanobacteriota</taxon>
        <taxon>Stenosarchaea group</taxon>
        <taxon>Halobacteria</taxon>
        <taxon>Halobacteriales</taxon>
        <taxon>Haloferacaceae</taxon>
        <taxon>Halobium</taxon>
    </lineage>
</organism>
<proteinExistence type="predicted"/>
<name>A0ABD5PDH7_9EURY</name>